<dbReference type="CDD" id="cd00199">
    <property type="entry name" value="WAP"/>
    <property type="match status" value="1"/>
</dbReference>
<organism evidence="3 4">
    <name type="scientific">Alligator mississippiensis</name>
    <name type="common">American alligator</name>
    <dbReference type="NCBI Taxonomy" id="8496"/>
    <lineage>
        <taxon>Eukaryota</taxon>
        <taxon>Metazoa</taxon>
        <taxon>Chordata</taxon>
        <taxon>Craniata</taxon>
        <taxon>Vertebrata</taxon>
        <taxon>Euteleostomi</taxon>
        <taxon>Archelosauria</taxon>
        <taxon>Archosauria</taxon>
        <taxon>Crocodylia</taxon>
        <taxon>Alligatoridae</taxon>
        <taxon>Alligatorinae</taxon>
        <taxon>Alligator</taxon>
    </lineage>
</organism>
<reference evidence="3 4" key="1">
    <citation type="journal article" date="2012" name="Genome Biol.">
        <title>Sequencing three crocodilian genomes to illuminate the evolution of archosaurs and amniotes.</title>
        <authorList>
            <person name="St John J.A."/>
            <person name="Braun E.L."/>
            <person name="Isberg S.R."/>
            <person name="Miles L.G."/>
            <person name="Chong A.Y."/>
            <person name="Gongora J."/>
            <person name="Dalzell P."/>
            <person name="Moran C."/>
            <person name="Bed'hom B."/>
            <person name="Abzhanov A."/>
            <person name="Burgess S.C."/>
            <person name="Cooksey A.M."/>
            <person name="Castoe T.A."/>
            <person name="Crawford N.G."/>
            <person name="Densmore L.D."/>
            <person name="Drew J.C."/>
            <person name="Edwards S.V."/>
            <person name="Faircloth B.C."/>
            <person name="Fujita M.K."/>
            <person name="Greenwold M.J."/>
            <person name="Hoffmann F.G."/>
            <person name="Howard J.M."/>
            <person name="Iguchi T."/>
            <person name="Janes D.E."/>
            <person name="Khan S.Y."/>
            <person name="Kohno S."/>
            <person name="de Koning A.J."/>
            <person name="Lance S.L."/>
            <person name="McCarthy F.M."/>
            <person name="McCormack J.E."/>
            <person name="Merchant M.E."/>
            <person name="Peterson D.G."/>
            <person name="Pollock D.D."/>
            <person name="Pourmand N."/>
            <person name="Raney B.J."/>
            <person name="Roessler K.A."/>
            <person name="Sanford J.R."/>
            <person name="Sawyer R.H."/>
            <person name="Schmidt C.J."/>
            <person name="Triplett E.W."/>
            <person name="Tuberville T.D."/>
            <person name="Venegas-Anaya M."/>
            <person name="Howard J.T."/>
            <person name="Jarvis E.D."/>
            <person name="Guillette L.J.Jr."/>
            <person name="Glenn T.C."/>
            <person name="Green R.E."/>
            <person name="Ray D.A."/>
        </authorList>
    </citation>
    <scope>NUCLEOTIDE SEQUENCE [LARGE SCALE GENOMIC DNA]</scope>
    <source>
        <strain evidence="3">KSC_2009_1</strain>
    </source>
</reference>
<dbReference type="PANTHER" id="PTHR19441">
    <property type="entry name" value="WHEY ACDIC PROTEIN WAP"/>
    <property type="match status" value="1"/>
</dbReference>
<keyword evidence="1" id="KW-0732">Signal</keyword>
<accession>A0A151MAL1</accession>
<dbReference type="Gene3D" id="4.10.75.10">
    <property type="entry name" value="Elafin-like"/>
    <property type="match status" value="1"/>
</dbReference>
<evidence type="ECO:0000313" key="4">
    <source>
        <dbReference type="Proteomes" id="UP000050525"/>
    </source>
</evidence>
<dbReference type="Proteomes" id="UP000050525">
    <property type="component" value="Unassembled WGS sequence"/>
</dbReference>
<evidence type="ECO:0000256" key="1">
    <source>
        <dbReference type="SAM" id="SignalP"/>
    </source>
</evidence>
<feature type="domain" description="WAP" evidence="2">
    <location>
        <begin position="27"/>
        <end position="74"/>
    </location>
</feature>
<dbReference type="SUPFAM" id="SSF57256">
    <property type="entry name" value="Elafin-like"/>
    <property type="match status" value="1"/>
</dbReference>
<dbReference type="AlphaFoldDB" id="A0A151MAL1"/>
<dbReference type="InterPro" id="IPR036645">
    <property type="entry name" value="Elafin-like_sf"/>
</dbReference>
<dbReference type="KEGG" id="amj:106740369"/>
<dbReference type="PANTHER" id="PTHR19441:SF91">
    <property type="entry name" value="WAP DOMAIN-CONTAINING PROTEIN"/>
    <property type="match status" value="1"/>
</dbReference>
<dbReference type="GO" id="GO:0005615">
    <property type="term" value="C:extracellular space"/>
    <property type="evidence" value="ECO:0007669"/>
    <property type="project" value="TreeGrafter"/>
</dbReference>
<dbReference type="GO" id="GO:0045087">
    <property type="term" value="P:innate immune response"/>
    <property type="evidence" value="ECO:0007669"/>
    <property type="project" value="TreeGrafter"/>
</dbReference>
<dbReference type="GO" id="GO:0019731">
    <property type="term" value="P:antibacterial humoral response"/>
    <property type="evidence" value="ECO:0007669"/>
    <property type="project" value="TreeGrafter"/>
</dbReference>
<comment type="caution">
    <text evidence="3">The sequence shown here is derived from an EMBL/GenBank/DDBJ whole genome shotgun (WGS) entry which is preliminary data.</text>
</comment>
<dbReference type="GO" id="GO:0004867">
    <property type="term" value="F:serine-type endopeptidase inhibitor activity"/>
    <property type="evidence" value="ECO:0007669"/>
    <property type="project" value="TreeGrafter"/>
</dbReference>
<evidence type="ECO:0000259" key="2">
    <source>
        <dbReference type="PROSITE" id="PS51390"/>
    </source>
</evidence>
<dbReference type="SMART" id="SM00217">
    <property type="entry name" value="WAP"/>
    <property type="match status" value="1"/>
</dbReference>
<dbReference type="OrthoDB" id="4473401at2759"/>
<keyword evidence="4" id="KW-1185">Reference proteome</keyword>
<dbReference type="EMBL" id="AKHW03006290">
    <property type="protein sequence ID" value="KYO21566.1"/>
    <property type="molecule type" value="Genomic_DNA"/>
</dbReference>
<gene>
    <name evidence="3" type="ORF">Y1Q_0017425</name>
</gene>
<dbReference type="InterPro" id="IPR050514">
    <property type="entry name" value="WAP_four-disulfide_core"/>
</dbReference>
<proteinExistence type="predicted"/>
<dbReference type="PRINTS" id="PR00003">
    <property type="entry name" value="4DISULPHCORE"/>
</dbReference>
<feature type="signal peptide" evidence="1">
    <location>
        <begin position="1"/>
        <end position="24"/>
    </location>
</feature>
<evidence type="ECO:0000313" key="3">
    <source>
        <dbReference type="EMBL" id="KYO21566.1"/>
    </source>
</evidence>
<protein>
    <submittedName>
        <fullName evidence="3">Porwaprin-b-like</fullName>
    </submittedName>
</protein>
<dbReference type="FunFam" id="4.10.75.10:FF:000001">
    <property type="entry name" value="Anosmin 1"/>
    <property type="match status" value="1"/>
</dbReference>
<name>A0A151MAL1_ALLMI</name>
<sequence>MKSGSLLLLAGLLVLCAQLQPASGMASQGKPGLCPRIPPGTMGICVEECSNDMDCSGVMKCCFNGCGHVCMNPVSRS</sequence>
<dbReference type="Pfam" id="PF00095">
    <property type="entry name" value="WAP"/>
    <property type="match status" value="1"/>
</dbReference>
<feature type="chain" id="PRO_5007584860" evidence="1">
    <location>
        <begin position="25"/>
        <end position="77"/>
    </location>
</feature>
<dbReference type="InterPro" id="IPR008197">
    <property type="entry name" value="WAP_dom"/>
</dbReference>
<dbReference type="PROSITE" id="PS51390">
    <property type="entry name" value="WAP"/>
    <property type="match status" value="1"/>
</dbReference>